<evidence type="ECO:0000259" key="6">
    <source>
        <dbReference type="PROSITE" id="PS52035"/>
    </source>
</evidence>
<dbReference type="EMBL" id="DAAMJU010000029">
    <property type="protein sequence ID" value="HAC6957768.1"/>
    <property type="molecule type" value="Genomic_DNA"/>
</dbReference>
<evidence type="ECO:0000256" key="3">
    <source>
        <dbReference type="ARBA" id="ARBA00022801"/>
    </source>
</evidence>
<comment type="cofactor">
    <cofactor evidence="1">
        <name>Zn(2+)</name>
        <dbReference type="ChEBI" id="CHEBI:29105"/>
    </cofactor>
</comment>
<evidence type="ECO:0000313" key="7">
    <source>
        <dbReference type="EMBL" id="ECC3454085.1"/>
    </source>
</evidence>
<dbReference type="InterPro" id="IPR000834">
    <property type="entry name" value="Peptidase_M14"/>
</dbReference>
<dbReference type="RefSeq" id="WP_023233128.1">
    <property type="nucleotide sequence ID" value="NZ_CP160157.1"/>
</dbReference>
<evidence type="ECO:0000256" key="4">
    <source>
        <dbReference type="ARBA" id="ARBA00022833"/>
    </source>
</evidence>
<comment type="caution">
    <text evidence="7">The sequence shown here is derived from an EMBL/GenBank/DDBJ whole genome shotgun (WGS) entry which is preliminary data.</text>
</comment>
<keyword evidence="3" id="KW-0378">Hydrolase</keyword>
<feature type="domain" description="Peptidase M14" evidence="6">
    <location>
        <begin position="30"/>
        <end position="305"/>
    </location>
</feature>
<evidence type="ECO:0000313" key="9">
    <source>
        <dbReference type="EMBL" id="HAC6957768.1"/>
    </source>
</evidence>
<gene>
    <name evidence="7" type="ORF">ACH21_08950</name>
    <name evidence="9" type="ORF">G0D52_15725</name>
    <name evidence="8" type="ORF">XT48_19135</name>
</gene>
<comment type="caution">
    <text evidence="5">Lacks conserved residue(s) required for the propagation of feature annotation.</text>
</comment>
<protein>
    <submittedName>
        <fullName evidence="7 9">Peptidase</fullName>
    </submittedName>
</protein>
<evidence type="ECO:0000256" key="1">
    <source>
        <dbReference type="ARBA" id="ARBA00001947"/>
    </source>
</evidence>
<dbReference type="GO" id="GO:0004181">
    <property type="term" value="F:metallocarboxypeptidase activity"/>
    <property type="evidence" value="ECO:0007669"/>
    <property type="project" value="InterPro"/>
</dbReference>
<dbReference type="PROSITE" id="PS52035">
    <property type="entry name" value="PEPTIDASE_M14"/>
    <property type="match status" value="1"/>
</dbReference>
<dbReference type="Pfam" id="PF24827">
    <property type="entry name" value="AstE_AspA_cat"/>
    <property type="match status" value="1"/>
</dbReference>
<sequence>MIKQYAYPIGKPGQPWAEPELQQWRKCQTRFRSYQNDVLDALEIIRSVYDVIQYGELNYDGEIYPLMAVKSKVWDDTLPVVLITGGVHGYETSGVIGALEYLSGDETDYKGKANLLVVPCVSPWAYERISRWNYNAVDPNRQFFSEGKAEETSALMALISPYSGRFVLHVDLHETTDTDESEFSPALAARDGLKYEPEEIPDGFYLVSDTQNSRLDFQQAIINAVSKVTHIAPADAKGNLLGFPVVSEGVIEYDNSAYHLCATMTGAPFTTTTEVYPDSPATSPDECNRAQIATIRSAIKFALNG</sequence>
<evidence type="ECO:0000256" key="5">
    <source>
        <dbReference type="PROSITE-ProRule" id="PRU01379"/>
    </source>
</evidence>
<dbReference type="EMBL" id="AAIBEK010000007">
    <property type="protein sequence ID" value="ECC3454085.1"/>
    <property type="molecule type" value="Genomic_DNA"/>
</dbReference>
<dbReference type="AlphaFoldDB" id="A0A3U4P8J4"/>
<comment type="similarity">
    <text evidence="5">Belongs to the peptidase M14 family.</text>
</comment>
<dbReference type="EMBL" id="AAITSG010000011">
    <property type="protein sequence ID" value="ECH9795023.1"/>
    <property type="molecule type" value="Genomic_DNA"/>
</dbReference>
<dbReference type="Gene3D" id="3.40.630.10">
    <property type="entry name" value="Zn peptidases"/>
    <property type="match status" value="1"/>
</dbReference>
<dbReference type="SUPFAM" id="SSF53187">
    <property type="entry name" value="Zn-dependent exopeptidases"/>
    <property type="match status" value="1"/>
</dbReference>
<proteinExistence type="inferred from homology"/>
<keyword evidence="9" id="KW-0121">Carboxypeptidase</keyword>
<organism evidence="7">
    <name type="scientific">Salmonella enterica I</name>
    <dbReference type="NCBI Taxonomy" id="59201"/>
    <lineage>
        <taxon>Bacteria</taxon>
        <taxon>Pseudomonadati</taxon>
        <taxon>Pseudomonadota</taxon>
        <taxon>Gammaproteobacteria</taxon>
        <taxon>Enterobacterales</taxon>
        <taxon>Enterobacteriaceae</taxon>
        <taxon>Salmonella</taxon>
    </lineage>
</organism>
<keyword evidence="4" id="KW-0862">Zinc</keyword>
<accession>A0A3U4P8J4</accession>
<dbReference type="CDD" id="cd06231">
    <property type="entry name" value="M14_REP34-like"/>
    <property type="match status" value="1"/>
</dbReference>
<dbReference type="GO" id="GO:0016788">
    <property type="term" value="F:hydrolase activity, acting on ester bonds"/>
    <property type="evidence" value="ECO:0007669"/>
    <property type="project" value="InterPro"/>
</dbReference>
<name>A0A3U4P8J4_SALET</name>
<reference evidence="9" key="1">
    <citation type="journal article" date="2018" name="Genome Biol.">
        <title>SKESA: strategic k-mer extension for scrupulous assemblies.</title>
        <authorList>
            <person name="Souvorov A."/>
            <person name="Agarwala R."/>
            <person name="Lipman D.J."/>
        </authorList>
    </citation>
    <scope>NUCLEOTIDE SEQUENCE</scope>
    <source>
        <strain evidence="9">13-2002</strain>
    </source>
</reference>
<keyword evidence="9" id="KW-0645">Protease</keyword>
<reference evidence="7" key="3">
    <citation type="submission" date="2018-07" db="EMBL/GenBank/DDBJ databases">
        <authorList>
            <consortium name="GenomeTrakr network: Whole genome sequencing for foodborne pathogen traceback"/>
        </authorList>
    </citation>
    <scope>NUCLEOTIDE SEQUENCE</scope>
    <source>
        <strain evidence="8">NY-N13148</strain>
        <strain evidence="7">WAPHL_SAL-A00798</strain>
    </source>
</reference>
<evidence type="ECO:0000256" key="2">
    <source>
        <dbReference type="ARBA" id="ARBA00022723"/>
    </source>
</evidence>
<keyword evidence="2" id="KW-0479">Metal-binding</keyword>
<reference evidence="9" key="2">
    <citation type="submission" date="2018-07" db="EMBL/GenBank/DDBJ databases">
        <authorList>
            <consortium name="NCBI Pathogen Detection Project"/>
        </authorList>
    </citation>
    <scope>NUCLEOTIDE SEQUENCE</scope>
    <source>
        <strain evidence="9">13-2002</strain>
    </source>
</reference>
<dbReference type="GO" id="GO:0006508">
    <property type="term" value="P:proteolysis"/>
    <property type="evidence" value="ECO:0007669"/>
    <property type="project" value="InterPro"/>
</dbReference>
<evidence type="ECO:0000313" key="8">
    <source>
        <dbReference type="EMBL" id="ECH9795023.1"/>
    </source>
</evidence>
<dbReference type="GO" id="GO:0008270">
    <property type="term" value="F:zinc ion binding"/>
    <property type="evidence" value="ECO:0007669"/>
    <property type="project" value="InterPro"/>
</dbReference>
<dbReference type="InterPro" id="IPR055438">
    <property type="entry name" value="AstE_AspA_cat"/>
</dbReference>